<keyword evidence="1" id="KW-0472">Membrane</keyword>
<comment type="caution">
    <text evidence="2">The sequence shown here is derived from an EMBL/GenBank/DDBJ whole genome shotgun (WGS) entry which is preliminary data.</text>
</comment>
<evidence type="ECO:0000313" key="3">
    <source>
        <dbReference type="Proteomes" id="UP000432015"/>
    </source>
</evidence>
<feature type="transmembrane region" description="Helical" evidence="1">
    <location>
        <begin position="53"/>
        <end position="71"/>
    </location>
</feature>
<reference evidence="2 3" key="1">
    <citation type="submission" date="2019-11" db="EMBL/GenBank/DDBJ databases">
        <authorList>
            <person name="Cao P."/>
        </authorList>
    </citation>
    <scope>NUCLEOTIDE SEQUENCE [LARGE SCALE GENOMIC DNA]</scope>
    <source>
        <strain evidence="2 3">NEAU-AAG5</strain>
    </source>
</reference>
<dbReference type="RefSeq" id="WP_156214445.1">
    <property type="nucleotide sequence ID" value="NZ_WOFH01000001.1"/>
</dbReference>
<organism evidence="2 3">
    <name type="scientific">Actinomadura litoris</name>
    <dbReference type="NCBI Taxonomy" id="2678616"/>
    <lineage>
        <taxon>Bacteria</taxon>
        <taxon>Bacillati</taxon>
        <taxon>Actinomycetota</taxon>
        <taxon>Actinomycetes</taxon>
        <taxon>Streptosporangiales</taxon>
        <taxon>Thermomonosporaceae</taxon>
        <taxon>Actinomadura</taxon>
    </lineage>
</organism>
<name>A0A7K1KTJ4_9ACTN</name>
<keyword evidence="1" id="KW-1133">Transmembrane helix</keyword>
<proteinExistence type="predicted"/>
<keyword evidence="1" id="KW-0812">Transmembrane</keyword>
<sequence length="283" mass="30915">MGRLQAMLGLSWETTGGWALSFVLSCLAAAGCLELRCRGQHKMFGKVSRPWTLAVIGTIGAAATVLGNVAVLMPHPLWGAGASLTAVGALLGGEIRRGVQVRQITESAPTQTMMIASVGIAYLLFRFERSLADDDVSWAGRCFKDPEWLDGERDPEEIIAATRFFCQRLRKQVAGGESPDERRRELQRLSDHIHDLVGVAALCEDTGDRASERVLRALELHGLLGGQGYEDRARREDLTELRGRLLSDAMGEIQRILTCALRWGYKPGLFTGVPLSSTGPDRV</sequence>
<evidence type="ECO:0000256" key="1">
    <source>
        <dbReference type="SAM" id="Phobius"/>
    </source>
</evidence>
<gene>
    <name evidence="2" type="ORF">GNZ18_02705</name>
</gene>
<dbReference type="Proteomes" id="UP000432015">
    <property type="component" value="Unassembled WGS sequence"/>
</dbReference>
<dbReference type="AlphaFoldDB" id="A0A7K1KTJ4"/>
<evidence type="ECO:0000313" key="2">
    <source>
        <dbReference type="EMBL" id="MUN35510.1"/>
    </source>
</evidence>
<protein>
    <submittedName>
        <fullName evidence="2">Uncharacterized protein</fullName>
    </submittedName>
</protein>
<feature type="transmembrane region" description="Helical" evidence="1">
    <location>
        <begin position="15"/>
        <end position="33"/>
    </location>
</feature>
<keyword evidence="3" id="KW-1185">Reference proteome</keyword>
<dbReference type="EMBL" id="WOFH01000001">
    <property type="protein sequence ID" value="MUN35510.1"/>
    <property type="molecule type" value="Genomic_DNA"/>
</dbReference>
<accession>A0A7K1KTJ4</accession>
<dbReference type="PROSITE" id="PS51257">
    <property type="entry name" value="PROKAR_LIPOPROTEIN"/>
    <property type="match status" value="1"/>
</dbReference>